<evidence type="ECO:0000313" key="2">
    <source>
        <dbReference type="EMBL" id="KAG9339636.1"/>
    </source>
</evidence>
<feature type="region of interest" description="Disordered" evidence="1">
    <location>
        <begin position="133"/>
        <end position="193"/>
    </location>
</feature>
<name>A0A8T2NIV4_9TELE</name>
<accession>A0A8T2NIV4</accession>
<organism evidence="2 3">
    <name type="scientific">Albula glossodonta</name>
    <name type="common">roundjaw bonefish</name>
    <dbReference type="NCBI Taxonomy" id="121402"/>
    <lineage>
        <taxon>Eukaryota</taxon>
        <taxon>Metazoa</taxon>
        <taxon>Chordata</taxon>
        <taxon>Craniata</taxon>
        <taxon>Vertebrata</taxon>
        <taxon>Euteleostomi</taxon>
        <taxon>Actinopterygii</taxon>
        <taxon>Neopterygii</taxon>
        <taxon>Teleostei</taxon>
        <taxon>Albuliformes</taxon>
        <taxon>Albulidae</taxon>
        <taxon>Albula</taxon>
    </lineage>
</organism>
<dbReference type="AlphaFoldDB" id="A0A8T2NIV4"/>
<feature type="compositionally biased region" description="Low complexity" evidence="1">
    <location>
        <begin position="163"/>
        <end position="175"/>
    </location>
</feature>
<gene>
    <name evidence="2" type="ORF">JZ751_023528</name>
</gene>
<proteinExistence type="predicted"/>
<protein>
    <submittedName>
        <fullName evidence="2">Uncharacterized protein</fullName>
    </submittedName>
</protein>
<reference evidence="2" key="1">
    <citation type="thesis" date="2021" institute="BYU ScholarsArchive" country="Provo, UT, USA">
        <title>Applications of and Algorithms for Genome Assembly and Genomic Analyses with an Emphasis on Marine Teleosts.</title>
        <authorList>
            <person name="Pickett B.D."/>
        </authorList>
    </citation>
    <scope>NUCLEOTIDE SEQUENCE</scope>
    <source>
        <strain evidence="2">HI-2016</strain>
    </source>
</reference>
<keyword evidence="3" id="KW-1185">Reference proteome</keyword>
<evidence type="ECO:0000313" key="3">
    <source>
        <dbReference type="Proteomes" id="UP000824540"/>
    </source>
</evidence>
<dbReference type="Proteomes" id="UP000824540">
    <property type="component" value="Unassembled WGS sequence"/>
</dbReference>
<dbReference type="EMBL" id="JAFBMS010000052">
    <property type="protein sequence ID" value="KAG9339636.1"/>
    <property type="molecule type" value="Genomic_DNA"/>
</dbReference>
<sequence length="206" mass="22061">MTLVYLQGLTACGVAGGKGCQGGRGVVSSCGGGGGWGWGLGEQQQQQAAPVVWGSRSGGLSKEQQRKGNDKKKKNSFSFFSGFPVPECVEEVGSAISETPQLPTRWWKEVRRLRARHGKEKNFTLEGKDCQKSKSKRACREQPPGQRLLPFEPGPSVFKLQGSSSTSLSDSPRGSNALEPSASPRLASQRSAAAVITPRTVCVWPK</sequence>
<comment type="caution">
    <text evidence="2">The sequence shown here is derived from an EMBL/GenBank/DDBJ whole genome shotgun (WGS) entry which is preliminary data.</text>
</comment>
<feature type="region of interest" description="Disordered" evidence="1">
    <location>
        <begin position="47"/>
        <end position="76"/>
    </location>
</feature>
<evidence type="ECO:0000256" key="1">
    <source>
        <dbReference type="SAM" id="MobiDB-lite"/>
    </source>
</evidence>